<feature type="coiled-coil region" evidence="1">
    <location>
        <begin position="70"/>
        <end position="124"/>
    </location>
</feature>
<keyword evidence="5" id="KW-1185">Reference proteome</keyword>
<organism evidence="2 4">
    <name type="scientific">Capnocytophaga catalasegens</name>
    <dbReference type="NCBI Taxonomy" id="1004260"/>
    <lineage>
        <taxon>Bacteria</taxon>
        <taxon>Pseudomonadati</taxon>
        <taxon>Bacteroidota</taxon>
        <taxon>Flavobacteriia</taxon>
        <taxon>Flavobacteriales</taxon>
        <taxon>Flavobacteriaceae</taxon>
        <taxon>Capnocytophaga</taxon>
    </lineage>
</organism>
<dbReference type="Proteomes" id="UP001207736">
    <property type="component" value="Unassembled WGS sequence"/>
</dbReference>
<proteinExistence type="predicted"/>
<dbReference type="AlphaFoldDB" id="A0AAV5AXJ5"/>
<evidence type="ECO:0000313" key="5">
    <source>
        <dbReference type="Proteomes" id="UP001208692"/>
    </source>
</evidence>
<sequence length="131" mass="15734">MKNDVLYGQLYRKYDMVGADNRKREMVCLPEQFIYGWICSLNSQSKEFLEYKVMCHNILYNYFKGTIVGRKKLLQRKNDIEKEIEQTEKELINNPAYQKIKELKKEQTQILKNLKNNDKQALENSPQLNFF</sequence>
<keyword evidence="1" id="KW-0175">Coiled coil</keyword>
<dbReference type="EMBL" id="BQKB01000013">
    <property type="protein sequence ID" value="GJM52582.1"/>
    <property type="molecule type" value="Genomic_DNA"/>
</dbReference>
<reference evidence="2 5" key="1">
    <citation type="submission" date="2021-11" db="EMBL/GenBank/DDBJ databases">
        <title>Draft genome sequence of Capnocytophaga sp. strain KC07075 isolated from cat oral cavity.</title>
        <authorList>
            <person name="Suzuki M."/>
            <person name="Imaoka K."/>
            <person name="Kimura M."/>
            <person name="Morikawa S."/>
            <person name="Maeda K."/>
        </authorList>
    </citation>
    <scope>NUCLEOTIDE SEQUENCE</scope>
    <source>
        <strain evidence="2">KC07075</strain>
        <strain evidence="3 5">KC07079</strain>
    </source>
</reference>
<name>A0AAV5AXJ5_9FLAO</name>
<evidence type="ECO:0000313" key="4">
    <source>
        <dbReference type="Proteomes" id="UP001207736"/>
    </source>
</evidence>
<dbReference type="EMBL" id="BQKA01000006">
    <property type="protein sequence ID" value="GJM49432.1"/>
    <property type="molecule type" value="Genomic_DNA"/>
</dbReference>
<gene>
    <name evidence="2" type="ORF">RCZ15_04070</name>
    <name evidence="3" type="ORF">RCZ16_08990</name>
</gene>
<accession>A0AAV5AXJ5</accession>
<evidence type="ECO:0000256" key="1">
    <source>
        <dbReference type="SAM" id="Coils"/>
    </source>
</evidence>
<protein>
    <submittedName>
        <fullName evidence="2">Uncharacterized protein</fullName>
    </submittedName>
</protein>
<evidence type="ECO:0000313" key="3">
    <source>
        <dbReference type="EMBL" id="GJM52582.1"/>
    </source>
</evidence>
<dbReference type="Proteomes" id="UP001208692">
    <property type="component" value="Unassembled WGS sequence"/>
</dbReference>
<comment type="caution">
    <text evidence="2">The sequence shown here is derived from an EMBL/GenBank/DDBJ whole genome shotgun (WGS) entry which is preliminary data.</text>
</comment>
<evidence type="ECO:0000313" key="2">
    <source>
        <dbReference type="EMBL" id="GJM49432.1"/>
    </source>
</evidence>